<feature type="transmembrane region" description="Helical" evidence="7">
    <location>
        <begin position="120"/>
        <end position="141"/>
    </location>
</feature>
<keyword evidence="4 7" id="KW-1133">Transmembrane helix</keyword>
<keyword evidence="3 7" id="KW-0812">Transmembrane</keyword>
<reference evidence="9 10" key="1">
    <citation type="submission" date="2020-08" db="EMBL/GenBank/DDBJ databases">
        <title>Genomic Encyclopedia of Type Strains, Phase IV (KMG-IV): sequencing the most valuable type-strain genomes for metagenomic binning, comparative biology and taxonomic classification.</title>
        <authorList>
            <person name="Goeker M."/>
        </authorList>
    </citation>
    <scope>NUCLEOTIDE SEQUENCE [LARGE SCALE GENOMIC DNA]</scope>
    <source>
        <strain evidence="9 10">DSM 19979</strain>
    </source>
</reference>
<dbReference type="PANTHER" id="PTHR30625">
    <property type="entry name" value="PROTEIN TOLQ"/>
    <property type="match status" value="1"/>
</dbReference>
<dbReference type="InterPro" id="IPR050790">
    <property type="entry name" value="ExbB/TolQ_transport"/>
</dbReference>
<protein>
    <submittedName>
        <fullName evidence="9">Biopolymer transport protein ExbB/TolQ</fullName>
    </submittedName>
</protein>
<dbReference type="RefSeq" id="WP_184385506.1">
    <property type="nucleotide sequence ID" value="NZ_JACIDJ010000005.1"/>
</dbReference>
<dbReference type="Pfam" id="PF01618">
    <property type="entry name" value="MotA_ExbB"/>
    <property type="match status" value="1"/>
</dbReference>
<evidence type="ECO:0000313" key="9">
    <source>
        <dbReference type="EMBL" id="MBB3899611.1"/>
    </source>
</evidence>
<evidence type="ECO:0000313" key="10">
    <source>
        <dbReference type="Proteomes" id="UP000553193"/>
    </source>
</evidence>
<proteinExistence type="inferred from homology"/>
<dbReference type="PANTHER" id="PTHR30625:SF3">
    <property type="entry name" value="TOL-PAL SYSTEM PROTEIN TOLQ"/>
    <property type="match status" value="1"/>
</dbReference>
<gene>
    <name evidence="9" type="ORF">GGQ83_003063</name>
</gene>
<comment type="subcellular location">
    <subcellularLocation>
        <location evidence="1">Cell membrane</location>
        <topology evidence="1">Multi-pass membrane protein</topology>
    </subcellularLocation>
    <subcellularLocation>
        <location evidence="6">Membrane</location>
        <topology evidence="6">Multi-pass membrane protein</topology>
    </subcellularLocation>
</comment>
<evidence type="ECO:0000256" key="4">
    <source>
        <dbReference type="ARBA" id="ARBA00022989"/>
    </source>
</evidence>
<feature type="transmembrane region" description="Helical" evidence="7">
    <location>
        <begin position="161"/>
        <end position="184"/>
    </location>
</feature>
<keyword evidence="10" id="KW-1185">Reference proteome</keyword>
<keyword evidence="6" id="KW-0813">Transport</keyword>
<evidence type="ECO:0000256" key="7">
    <source>
        <dbReference type="SAM" id="Phobius"/>
    </source>
</evidence>
<evidence type="ECO:0000256" key="1">
    <source>
        <dbReference type="ARBA" id="ARBA00004651"/>
    </source>
</evidence>
<keyword evidence="2" id="KW-1003">Cell membrane</keyword>
<dbReference type="GO" id="GO:0005886">
    <property type="term" value="C:plasma membrane"/>
    <property type="evidence" value="ECO:0007669"/>
    <property type="project" value="UniProtKB-SubCell"/>
</dbReference>
<accession>A0A840AER3</accession>
<evidence type="ECO:0000256" key="5">
    <source>
        <dbReference type="ARBA" id="ARBA00023136"/>
    </source>
</evidence>
<feature type="domain" description="MotA/TolQ/ExbB proton channel" evidence="8">
    <location>
        <begin position="94"/>
        <end position="193"/>
    </location>
</feature>
<dbReference type="GO" id="GO:0017038">
    <property type="term" value="P:protein import"/>
    <property type="evidence" value="ECO:0007669"/>
    <property type="project" value="TreeGrafter"/>
</dbReference>
<keyword evidence="5 7" id="KW-0472">Membrane</keyword>
<evidence type="ECO:0000256" key="3">
    <source>
        <dbReference type="ARBA" id="ARBA00022692"/>
    </source>
</evidence>
<comment type="similarity">
    <text evidence="6">Belongs to the exbB/tolQ family.</text>
</comment>
<evidence type="ECO:0000259" key="8">
    <source>
        <dbReference type="Pfam" id="PF01618"/>
    </source>
</evidence>
<sequence length="221" mass="23146">MPSPDNLHDLSPLGLFLMADWVVRSVMILLLVASLAVWAVAIDRWMRLRRLAHEAALLDRHAAEGGRVPYGRLPDAILGAAATSPEWAGESAADRRARLADAMRLALADTMRPAQSGLPLLASVASAGPFIGLFGTVWGIMNAFTAIARSGESSLATVAPGIAEALFATALGLFAAIPAVLAYNRLAALAAETRARANAGIARLAARPPRAEASRLPRAAE</sequence>
<evidence type="ECO:0000256" key="2">
    <source>
        <dbReference type="ARBA" id="ARBA00022475"/>
    </source>
</evidence>
<dbReference type="AlphaFoldDB" id="A0A840AER3"/>
<comment type="caution">
    <text evidence="9">The sequence shown here is derived from an EMBL/GenBank/DDBJ whole genome shotgun (WGS) entry which is preliminary data.</text>
</comment>
<feature type="transmembrane region" description="Helical" evidence="7">
    <location>
        <begin position="21"/>
        <end position="41"/>
    </location>
</feature>
<keyword evidence="6" id="KW-0653">Protein transport</keyword>
<evidence type="ECO:0000256" key="6">
    <source>
        <dbReference type="RuleBase" id="RU004057"/>
    </source>
</evidence>
<dbReference type="Proteomes" id="UP000553193">
    <property type="component" value="Unassembled WGS sequence"/>
</dbReference>
<organism evidence="9 10">
    <name type="scientific">Roseococcus suduntuyensis</name>
    <dbReference type="NCBI Taxonomy" id="455361"/>
    <lineage>
        <taxon>Bacteria</taxon>
        <taxon>Pseudomonadati</taxon>
        <taxon>Pseudomonadota</taxon>
        <taxon>Alphaproteobacteria</taxon>
        <taxon>Acetobacterales</taxon>
        <taxon>Roseomonadaceae</taxon>
        <taxon>Roseococcus</taxon>
    </lineage>
</organism>
<dbReference type="EMBL" id="JACIDJ010000005">
    <property type="protein sequence ID" value="MBB3899611.1"/>
    <property type="molecule type" value="Genomic_DNA"/>
</dbReference>
<name>A0A840AER3_9PROT</name>
<dbReference type="InterPro" id="IPR002898">
    <property type="entry name" value="MotA_ExbB_proton_chnl"/>
</dbReference>